<evidence type="ECO:0000259" key="5">
    <source>
        <dbReference type="Pfam" id="PF06458"/>
    </source>
</evidence>
<reference evidence="6 7" key="1">
    <citation type="submission" date="2021-06" db="EMBL/GenBank/DDBJ databases">
        <title>Faecalicatena sp. nov. isolated from porcine feces.</title>
        <authorList>
            <person name="Oh B.S."/>
            <person name="Lee J.H."/>
        </authorList>
    </citation>
    <scope>NUCLEOTIDE SEQUENCE [LARGE SCALE GENOMIC DNA]</scope>
    <source>
        <strain evidence="6 7">AGMB00832</strain>
    </source>
</reference>
<feature type="compositionally biased region" description="Low complexity" evidence="2">
    <location>
        <begin position="241"/>
        <end position="251"/>
    </location>
</feature>
<organism evidence="6 7">
    <name type="scientific">Faecalicatena faecalis</name>
    <dbReference type="NCBI Taxonomy" id="2726362"/>
    <lineage>
        <taxon>Bacteria</taxon>
        <taxon>Bacillati</taxon>
        <taxon>Bacillota</taxon>
        <taxon>Clostridia</taxon>
        <taxon>Lachnospirales</taxon>
        <taxon>Lachnospiraceae</taxon>
        <taxon>Faecalicatena</taxon>
    </lineage>
</organism>
<feature type="compositionally biased region" description="Gly residues" evidence="2">
    <location>
        <begin position="225"/>
        <end position="240"/>
    </location>
</feature>
<evidence type="ECO:0000256" key="2">
    <source>
        <dbReference type="SAM" id="MobiDB-lite"/>
    </source>
</evidence>
<name>A0ABS6DAY2_9FIRM</name>
<proteinExistence type="predicted"/>
<evidence type="ECO:0000256" key="1">
    <source>
        <dbReference type="ARBA" id="ARBA00022737"/>
    </source>
</evidence>
<dbReference type="InterPro" id="IPR009459">
    <property type="entry name" value="MucBP_dom"/>
</dbReference>
<keyword evidence="4" id="KW-0732">Signal</keyword>
<protein>
    <recommendedName>
        <fullName evidence="5">MucBP domain-containing protein</fullName>
    </recommendedName>
</protein>
<feature type="region of interest" description="Disordered" evidence="2">
    <location>
        <begin position="219"/>
        <end position="258"/>
    </location>
</feature>
<feature type="transmembrane region" description="Helical" evidence="3">
    <location>
        <begin position="285"/>
        <end position="306"/>
    </location>
</feature>
<evidence type="ECO:0000256" key="4">
    <source>
        <dbReference type="SAM" id="SignalP"/>
    </source>
</evidence>
<feature type="domain" description="MucBP" evidence="5">
    <location>
        <begin position="130"/>
        <end position="189"/>
    </location>
</feature>
<keyword evidence="3" id="KW-1133">Transmembrane helix</keyword>
<feature type="chain" id="PRO_5045049792" description="MucBP domain-containing protein" evidence="4">
    <location>
        <begin position="33"/>
        <end position="314"/>
    </location>
</feature>
<dbReference type="RefSeq" id="WP_168866589.1">
    <property type="nucleotide sequence ID" value="NZ_JABACJ020000032.1"/>
</dbReference>
<keyword evidence="1" id="KW-0677">Repeat</keyword>
<keyword evidence="3" id="KW-0812">Transmembrane</keyword>
<feature type="signal peptide" evidence="4">
    <location>
        <begin position="1"/>
        <end position="32"/>
    </location>
</feature>
<gene>
    <name evidence="6" type="ORF">HGO97_021410</name>
</gene>
<comment type="caution">
    <text evidence="6">The sequence shown here is derived from an EMBL/GenBank/DDBJ whole genome shotgun (WGS) entry which is preliminary data.</text>
</comment>
<dbReference type="Gene3D" id="3.10.20.320">
    <property type="entry name" value="Putative peptidoglycan bound protein (lpxtg motif)"/>
    <property type="match status" value="1"/>
</dbReference>
<dbReference type="EMBL" id="JABACJ020000032">
    <property type="protein sequence ID" value="MBU3878365.1"/>
    <property type="molecule type" value="Genomic_DNA"/>
</dbReference>
<keyword evidence="3" id="KW-0472">Membrane</keyword>
<evidence type="ECO:0000256" key="3">
    <source>
        <dbReference type="SAM" id="Phobius"/>
    </source>
</evidence>
<sequence length="314" mass="32960">MRSGKKIRKGLLGLAILLTMTLQMTFATEVQAADGYTYTVTFYAGNHGTFAGGQDMMKITGLHYGDTVHLDAFAGFTAVSLENNSKYYVQGVRQSGGDTSTEVSSEWVKVTGDVDYVVAYGIKGSQVAYTVNYQDASGNELAPSRTFYGNVGDKPVVAYQYIEGYQPQAYNLAKTLSANEADNVFTFIYSPAENGTVTTIIGANNVTVVTQAAATPAGTAAGTAGAAGGTAGGTTPGGTTQGTAEGQGTVEVPPENTPQELVDLDDEEVPKADIKAERDKSVAPIVYNIIIAVLAIAALVGTRVYFKKHGKKNN</sequence>
<keyword evidence="7" id="KW-1185">Reference proteome</keyword>
<dbReference type="Pfam" id="PF06458">
    <property type="entry name" value="MucBP"/>
    <property type="match status" value="1"/>
</dbReference>
<evidence type="ECO:0000313" key="6">
    <source>
        <dbReference type="EMBL" id="MBU3878365.1"/>
    </source>
</evidence>
<evidence type="ECO:0000313" key="7">
    <source>
        <dbReference type="Proteomes" id="UP000723714"/>
    </source>
</evidence>
<dbReference type="Proteomes" id="UP000723714">
    <property type="component" value="Unassembled WGS sequence"/>
</dbReference>
<accession>A0ABS6DAY2</accession>